<dbReference type="OrthoDB" id="1239452at2"/>
<dbReference type="EMBL" id="MUGW01000036">
    <property type="protein sequence ID" value="OXA87302.1"/>
    <property type="molecule type" value="Genomic_DNA"/>
</dbReference>
<dbReference type="Proteomes" id="UP000198345">
    <property type="component" value="Unassembled WGS sequence"/>
</dbReference>
<evidence type="ECO:0000313" key="3">
    <source>
        <dbReference type="Proteomes" id="UP000198345"/>
    </source>
</evidence>
<gene>
    <name evidence="2" type="ORF">B0A66_16965</name>
</gene>
<comment type="caution">
    <text evidence="2">The sequence shown here is derived from an EMBL/GenBank/DDBJ whole genome shotgun (WGS) entry which is preliminary data.</text>
</comment>
<evidence type="ECO:0008006" key="4">
    <source>
        <dbReference type="Google" id="ProtNLM"/>
    </source>
</evidence>
<organism evidence="2 3">
    <name type="scientific">Flavobacterium hercynium</name>
    <dbReference type="NCBI Taxonomy" id="387094"/>
    <lineage>
        <taxon>Bacteria</taxon>
        <taxon>Pseudomonadati</taxon>
        <taxon>Bacteroidota</taxon>
        <taxon>Flavobacteriia</taxon>
        <taxon>Flavobacteriales</taxon>
        <taxon>Flavobacteriaceae</taxon>
        <taxon>Flavobacterium</taxon>
    </lineage>
</organism>
<dbReference type="AlphaFoldDB" id="A0A226GZ94"/>
<evidence type="ECO:0000313" key="2">
    <source>
        <dbReference type="EMBL" id="OXA87302.1"/>
    </source>
</evidence>
<accession>A0A226GZ94</accession>
<reference evidence="2 3" key="1">
    <citation type="submission" date="2016-11" db="EMBL/GenBank/DDBJ databases">
        <title>Whole genomes of Flavobacteriaceae.</title>
        <authorList>
            <person name="Stine C."/>
            <person name="Li C."/>
            <person name="Tadesse D."/>
        </authorList>
    </citation>
    <scope>NUCLEOTIDE SEQUENCE [LARGE SCALE GENOMIC DNA]</scope>
    <source>
        <strain evidence="2 3">DSM 18292</strain>
    </source>
</reference>
<proteinExistence type="predicted"/>
<dbReference type="RefSeq" id="WP_089051043.1">
    <property type="nucleotide sequence ID" value="NZ_FXTV01000006.1"/>
</dbReference>
<evidence type="ECO:0000256" key="1">
    <source>
        <dbReference type="SAM" id="SignalP"/>
    </source>
</evidence>
<sequence length="220" mass="25470">MKKTFYLAFLFLVVQHSNAQNIIDFFYSIPAEYVDNLSFIERKNLVKNKSLEISDMAYSLECDVKNGYIRLGQNYTEGQSGYGIYEIAYWNLKNKKLIALSSVLGSNGGFHQHNFKLFEYKNGSLSEVSTGYLKSYTSNFDVFINNLVTEFTKSNTKQSVKEALSDSQFTIELPRTGKNIKVAFDENPMSSPEYFTKTYGKYLNFREKIYKWNAVKEVFE</sequence>
<feature type="signal peptide" evidence="1">
    <location>
        <begin position="1"/>
        <end position="19"/>
    </location>
</feature>
<name>A0A226GZ94_9FLAO</name>
<feature type="chain" id="PRO_5012398206" description="DUF4468 domain-containing protein" evidence="1">
    <location>
        <begin position="20"/>
        <end position="220"/>
    </location>
</feature>
<protein>
    <recommendedName>
        <fullName evidence="4">DUF4468 domain-containing protein</fullName>
    </recommendedName>
</protein>
<keyword evidence="1" id="KW-0732">Signal</keyword>
<keyword evidence="3" id="KW-1185">Reference proteome</keyword>